<dbReference type="Gramene" id="PRQ22281">
    <property type="protein sequence ID" value="PRQ22281"/>
    <property type="gene ID" value="RchiOBHm_Chr6g0248581"/>
</dbReference>
<name>A0A2P6PK19_ROSCH</name>
<comment type="caution">
    <text evidence="1">The sequence shown here is derived from an EMBL/GenBank/DDBJ whole genome shotgun (WGS) entry which is preliminary data.</text>
</comment>
<dbReference type="EMBL" id="PDCK01000044">
    <property type="protein sequence ID" value="PRQ22281.1"/>
    <property type="molecule type" value="Genomic_DNA"/>
</dbReference>
<protein>
    <submittedName>
        <fullName evidence="1">Uncharacterized protein</fullName>
    </submittedName>
</protein>
<keyword evidence="2" id="KW-1185">Reference proteome</keyword>
<accession>A0A2P6PK19</accession>
<reference evidence="1 2" key="1">
    <citation type="journal article" date="2018" name="Nat. Genet.">
        <title>The Rosa genome provides new insights in the design of modern roses.</title>
        <authorList>
            <person name="Bendahmane M."/>
        </authorList>
    </citation>
    <scope>NUCLEOTIDE SEQUENCE [LARGE SCALE GENOMIC DNA]</scope>
    <source>
        <strain evidence="2">cv. Old Blush</strain>
    </source>
</reference>
<sequence length="61" mass="6687">MKSKPSVLVTVPAKFFTIEDVGGIAIFFMPNRVMQGDHVHCSSGINHDFADLGSLHVRCDI</sequence>
<evidence type="ECO:0000313" key="2">
    <source>
        <dbReference type="Proteomes" id="UP000238479"/>
    </source>
</evidence>
<gene>
    <name evidence="1" type="ORF">RchiOBHm_Chr6g0248581</name>
</gene>
<evidence type="ECO:0000313" key="1">
    <source>
        <dbReference type="EMBL" id="PRQ22281.1"/>
    </source>
</evidence>
<proteinExistence type="predicted"/>
<organism evidence="1 2">
    <name type="scientific">Rosa chinensis</name>
    <name type="common">China rose</name>
    <dbReference type="NCBI Taxonomy" id="74649"/>
    <lineage>
        <taxon>Eukaryota</taxon>
        <taxon>Viridiplantae</taxon>
        <taxon>Streptophyta</taxon>
        <taxon>Embryophyta</taxon>
        <taxon>Tracheophyta</taxon>
        <taxon>Spermatophyta</taxon>
        <taxon>Magnoliopsida</taxon>
        <taxon>eudicotyledons</taxon>
        <taxon>Gunneridae</taxon>
        <taxon>Pentapetalae</taxon>
        <taxon>rosids</taxon>
        <taxon>fabids</taxon>
        <taxon>Rosales</taxon>
        <taxon>Rosaceae</taxon>
        <taxon>Rosoideae</taxon>
        <taxon>Rosoideae incertae sedis</taxon>
        <taxon>Rosa</taxon>
    </lineage>
</organism>
<dbReference type="Proteomes" id="UP000238479">
    <property type="component" value="Chromosome 6"/>
</dbReference>
<dbReference type="AlphaFoldDB" id="A0A2P6PK19"/>